<comment type="subcellular location">
    <subcellularLocation>
        <location evidence="1 7">Cell membrane</location>
        <topology evidence="1 7">Multi-pass membrane protein</topology>
    </subcellularLocation>
</comment>
<dbReference type="InterPro" id="IPR037294">
    <property type="entry name" value="ABC_BtuC-like"/>
</dbReference>
<sequence length="284" mass="30482">MDILFFLSDVTGLTVTMLSAFIASILLGIISGILGSFIVLRRLSLMGDALSHAVLPGVAVSYMLGINVLIGATVSGILGAILIQFIIKHSNLKTDASIGIILSSFFALGIILITKAESGADLNHILFGNILAVTPHELVQSFVLLIAVVLVVKLFFKELLITSFDPTMSKAYGLNNTFYHYLLMILLTLFTISALSQVGIVLVVAMLIIPASISYLWVNKLPHMIAMSSVLGVLFGILGVIISFQYDLPTSATIVIVGALTFALSFFLSPRNGFIRYSKKGPQS</sequence>
<keyword evidence="3 7" id="KW-0812">Transmembrane</keyword>
<reference evidence="11" key="3">
    <citation type="submission" date="2023-02" db="EMBL/GenBank/DDBJ databases">
        <title>Comparative genomics and fermentation flavor characterization of five lactic acid bacteria reveal flavor biosynthesis metabolic pathways in fermented muskmelon puree.</title>
        <authorList>
            <person name="Yuan L."/>
            <person name="Li M."/>
            <person name="Xu X."/>
            <person name="Lao F."/>
            <person name="Wu J."/>
        </authorList>
    </citation>
    <scope>NUCLEOTIDE SEQUENCE</scope>
    <source>
        <strain evidence="11">Pa-2</strain>
    </source>
</reference>
<name>A0A1I4IGL1_9LACT</name>
<reference evidence="10 12" key="1">
    <citation type="submission" date="2016-10" db="EMBL/GenBank/DDBJ databases">
        <authorList>
            <person name="de Groot N.N."/>
        </authorList>
    </citation>
    <scope>NUCLEOTIDE SEQUENCE [LARGE SCALE GENOMIC DNA]</scope>
    <source>
        <strain evidence="10 12">M79</strain>
    </source>
</reference>
<dbReference type="InterPro" id="IPR001626">
    <property type="entry name" value="ABC_TroCD"/>
</dbReference>
<protein>
    <recommendedName>
        <fullName evidence="6">Manganese import system permease protein ScaB</fullName>
    </recommendedName>
</protein>
<feature type="transmembrane region" description="Helical" evidence="8">
    <location>
        <begin position="98"/>
        <end position="118"/>
    </location>
</feature>
<dbReference type="Proteomes" id="UP001217324">
    <property type="component" value="Chromosome"/>
</dbReference>
<feature type="transmembrane region" description="Helical" evidence="8">
    <location>
        <begin position="60"/>
        <end position="86"/>
    </location>
</feature>
<dbReference type="RefSeq" id="WP_014025234.1">
    <property type="nucleotide sequence ID" value="NZ_AP027239.1"/>
</dbReference>
<evidence type="ECO:0000313" key="12">
    <source>
        <dbReference type="Proteomes" id="UP000181969"/>
    </source>
</evidence>
<dbReference type="PANTHER" id="PTHR30477:SF13">
    <property type="entry name" value="IRON TRANSPORT SYSTEM MEMBRANE PROTEIN HI_0360-RELATED"/>
    <property type="match status" value="1"/>
</dbReference>
<evidence type="ECO:0000256" key="7">
    <source>
        <dbReference type="RuleBase" id="RU003943"/>
    </source>
</evidence>
<evidence type="ECO:0000256" key="6">
    <source>
        <dbReference type="ARBA" id="ARBA00072924"/>
    </source>
</evidence>
<evidence type="ECO:0000313" key="11">
    <source>
        <dbReference type="EMBL" id="WEA13253.1"/>
    </source>
</evidence>
<dbReference type="Gene3D" id="1.10.3470.10">
    <property type="entry name" value="ABC transporter involved in vitamin B12 uptake, BtuC"/>
    <property type="match status" value="1"/>
</dbReference>
<feature type="transmembrane region" description="Helical" evidence="8">
    <location>
        <begin position="252"/>
        <end position="270"/>
    </location>
</feature>
<dbReference type="GO" id="GO:0043190">
    <property type="term" value="C:ATP-binding cassette (ABC) transporter complex"/>
    <property type="evidence" value="ECO:0007669"/>
    <property type="project" value="InterPro"/>
</dbReference>
<evidence type="ECO:0000256" key="4">
    <source>
        <dbReference type="ARBA" id="ARBA00022989"/>
    </source>
</evidence>
<dbReference type="CDD" id="cd06550">
    <property type="entry name" value="TM_ABC_iron-siderophores_like"/>
    <property type="match status" value="1"/>
</dbReference>
<dbReference type="SUPFAM" id="SSF81345">
    <property type="entry name" value="ABC transporter involved in vitamin B12 uptake, BtuC"/>
    <property type="match status" value="1"/>
</dbReference>
<dbReference type="OMA" id="ALMGDGI"/>
<dbReference type="AlphaFoldDB" id="A0A1I4IGL1"/>
<keyword evidence="4 8" id="KW-1133">Transmembrane helix</keyword>
<feature type="transmembrane region" description="Helical" evidence="8">
    <location>
        <begin position="200"/>
        <end position="218"/>
    </location>
</feature>
<evidence type="ECO:0000256" key="2">
    <source>
        <dbReference type="ARBA" id="ARBA00008034"/>
    </source>
</evidence>
<dbReference type="Proteomes" id="UP000504756">
    <property type="component" value="Unassembled WGS sequence"/>
</dbReference>
<evidence type="ECO:0000313" key="10">
    <source>
        <dbReference type="EMBL" id="SFL53143.1"/>
    </source>
</evidence>
<evidence type="ECO:0000313" key="9">
    <source>
        <dbReference type="EMBL" id="GFO51878.1"/>
    </source>
</evidence>
<keyword evidence="7" id="KW-0813">Transport</keyword>
<evidence type="ECO:0000313" key="13">
    <source>
        <dbReference type="Proteomes" id="UP000504756"/>
    </source>
</evidence>
<feature type="transmembrane region" description="Helical" evidence="8">
    <location>
        <begin position="225"/>
        <end position="246"/>
    </location>
</feature>
<dbReference type="FunFam" id="1.10.3470.10:FF:000003">
    <property type="entry name" value="Iron ABC transporter permease SitD"/>
    <property type="match status" value="1"/>
</dbReference>
<evidence type="ECO:0000256" key="8">
    <source>
        <dbReference type="SAM" id="Phobius"/>
    </source>
</evidence>
<dbReference type="EMBL" id="CP118627">
    <property type="protein sequence ID" value="WEA13253.1"/>
    <property type="molecule type" value="Genomic_DNA"/>
</dbReference>
<accession>A0A1I4IGL1</accession>
<dbReference type="Proteomes" id="UP000181969">
    <property type="component" value="Unassembled WGS sequence"/>
</dbReference>
<dbReference type="EMBL" id="BLXU01000006">
    <property type="protein sequence ID" value="GFO51878.1"/>
    <property type="molecule type" value="Genomic_DNA"/>
</dbReference>
<dbReference type="GO" id="GO:0055085">
    <property type="term" value="P:transmembrane transport"/>
    <property type="evidence" value="ECO:0007669"/>
    <property type="project" value="InterPro"/>
</dbReference>
<keyword evidence="5 8" id="KW-0472">Membrane</keyword>
<evidence type="ECO:0000256" key="1">
    <source>
        <dbReference type="ARBA" id="ARBA00004651"/>
    </source>
</evidence>
<gene>
    <name evidence="9" type="ORF">ikelab_11530</name>
    <name evidence="11" type="ORF">PWF74_06850</name>
    <name evidence="10" type="ORF">SAMN05216438_11624</name>
</gene>
<feature type="transmembrane region" description="Helical" evidence="8">
    <location>
        <begin position="12"/>
        <end position="40"/>
    </location>
</feature>
<proteinExistence type="inferred from homology"/>
<feature type="transmembrane region" description="Helical" evidence="8">
    <location>
        <begin position="138"/>
        <end position="156"/>
    </location>
</feature>
<dbReference type="OrthoDB" id="9788905at2"/>
<dbReference type="GO" id="GO:0071281">
    <property type="term" value="P:cellular response to iron ion"/>
    <property type="evidence" value="ECO:0007669"/>
    <property type="project" value="UniProtKB-ARBA"/>
</dbReference>
<dbReference type="Pfam" id="PF00950">
    <property type="entry name" value="ABC-3"/>
    <property type="match status" value="1"/>
</dbReference>
<dbReference type="PANTHER" id="PTHR30477">
    <property type="entry name" value="ABC-TRANSPORTER METAL-BINDING PROTEIN"/>
    <property type="match status" value="1"/>
</dbReference>
<feature type="transmembrane region" description="Helical" evidence="8">
    <location>
        <begin position="177"/>
        <end position="194"/>
    </location>
</feature>
<evidence type="ECO:0000256" key="3">
    <source>
        <dbReference type="ARBA" id="ARBA00022692"/>
    </source>
</evidence>
<organism evidence="10 12">
    <name type="scientific">Lactococcus garvieae</name>
    <dbReference type="NCBI Taxonomy" id="1363"/>
    <lineage>
        <taxon>Bacteria</taxon>
        <taxon>Bacillati</taxon>
        <taxon>Bacillota</taxon>
        <taxon>Bacilli</taxon>
        <taxon>Lactobacillales</taxon>
        <taxon>Streptococcaceae</taxon>
        <taxon>Lactococcus</taxon>
    </lineage>
</organism>
<evidence type="ECO:0000256" key="5">
    <source>
        <dbReference type="ARBA" id="ARBA00023136"/>
    </source>
</evidence>
<dbReference type="EMBL" id="FOTJ01000016">
    <property type="protein sequence ID" value="SFL53143.1"/>
    <property type="molecule type" value="Genomic_DNA"/>
</dbReference>
<comment type="similarity">
    <text evidence="2 7">Belongs to the ABC-3 integral membrane protein family.</text>
</comment>
<reference evidence="9 13" key="2">
    <citation type="submission" date="2020-06" db="EMBL/GenBank/DDBJ databases">
        <title>Draft genome sequence of Lactic acid bacteria from Okinawan-style tofu.</title>
        <authorList>
            <person name="Takara I."/>
            <person name="Ikematsu S."/>
        </authorList>
    </citation>
    <scope>NUCLEOTIDE SEQUENCE [LARGE SCALE GENOMIC DNA]</scope>
    <source>
        <strain evidence="13">lg38</strain>
        <strain evidence="9">Lg38</strain>
    </source>
</reference>
<dbReference type="GO" id="GO:0010043">
    <property type="term" value="P:response to zinc ion"/>
    <property type="evidence" value="ECO:0007669"/>
    <property type="project" value="TreeGrafter"/>
</dbReference>